<dbReference type="EMBL" id="FMMM01000054">
    <property type="protein sequence ID" value="SCQ21784.1"/>
    <property type="molecule type" value="Genomic_DNA"/>
</dbReference>
<sequence>MLFSYAVIIPMANEENDFESFVSILKDELDRIGSGSVYFIVDKVLFYYFFKRLKFQSIDIKEQ</sequence>
<dbReference type="Proteomes" id="UP000182057">
    <property type="component" value="Unassembled WGS sequence"/>
</dbReference>
<organism evidence="1 2">
    <name type="scientific">Tannerella forsythia</name>
    <name type="common">Bacteroides forsythus</name>
    <dbReference type="NCBI Taxonomy" id="28112"/>
    <lineage>
        <taxon>Bacteria</taxon>
        <taxon>Pseudomonadati</taxon>
        <taxon>Bacteroidota</taxon>
        <taxon>Bacteroidia</taxon>
        <taxon>Bacteroidales</taxon>
        <taxon>Tannerellaceae</taxon>
        <taxon>Tannerella</taxon>
    </lineage>
</organism>
<evidence type="ECO:0000313" key="2">
    <source>
        <dbReference type="Proteomes" id="UP000182057"/>
    </source>
</evidence>
<evidence type="ECO:0000313" key="1">
    <source>
        <dbReference type="EMBL" id="SCQ21784.1"/>
    </source>
</evidence>
<reference evidence="1 2" key="1">
    <citation type="submission" date="2016-09" db="EMBL/GenBank/DDBJ databases">
        <authorList>
            <person name="Capua I."/>
            <person name="De Benedictis P."/>
            <person name="Joannis T."/>
            <person name="Lombin L.H."/>
            <person name="Cattoli G."/>
        </authorList>
    </citation>
    <scope>NUCLEOTIDE SEQUENCE [LARGE SCALE GENOMIC DNA]</scope>
    <source>
        <strain evidence="1 2">UB20</strain>
    </source>
</reference>
<name>A0A1D3UNK6_TANFO</name>
<gene>
    <name evidence="1" type="ORF">TFUB20_01503</name>
</gene>
<dbReference type="AlphaFoldDB" id="A0A1D3UNK6"/>
<proteinExistence type="predicted"/>
<accession>A0A1D3UNK6</accession>
<dbReference type="RefSeq" id="WP_014225083.1">
    <property type="nucleotide sequence ID" value="NZ_CAUVBS010000062.1"/>
</dbReference>
<protein>
    <submittedName>
        <fullName evidence="1">Uncharacterized protein</fullName>
    </submittedName>
</protein>